<sequence>MDDWRPVRSRLFELLSLSGMLTDQSWTEILKRRDMYREAFACFDPSAVARMEEDDVAEISGNRELRLAACAGSGASWQTPAASRRWPGSSGSFSGYMWRGPHVNHRWPVVGKHRYHHKYVPFRTPRSEAVSRPPAAPTRRPRHRLLLHVGRRHGRRSPRRLVPRLRPPRRPLQSRGIANVAA</sequence>
<proteinExistence type="predicted"/>
<dbReference type="PANTHER" id="PTHR31116">
    <property type="entry name" value="OS04G0501200 PROTEIN"/>
    <property type="match status" value="1"/>
</dbReference>
<dbReference type="Gene3D" id="1.10.340.30">
    <property type="entry name" value="Hypothetical protein, domain 2"/>
    <property type="match status" value="1"/>
</dbReference>
<accession>A0A1D6QK81</accession>
<dbReference type="AlphaFoldDB" id="A0A1D6QK81"/>
<reference evidence="2" key="1">
    <citation type="submission" date="2015-12" db="EMBL/GenBank/DDBJ databases">
        <title>Update maize B73 reference genome by single molecule sequencing technologies.</title>
        <authorList>
            <consortium name="Maize Genome Sequencing Project"/>
            <person name="Ware D."/>
        </authorList>
    </citation>
    <scope>NUCLEOTIDE SEQUENCE</scope>
    <source>
        <tissue evidence="2">Seedling</tissue>
    </source>
</reference>
<evidence type="ECO:0000313" key="2">
    <source>
        <dbReference type="EMBL" id="AQK58137.1"/>
    </source>
</evidence>
<name>A0A1D6QK81_MAIZE</name>
<dbReference type="InParanoid" id="A0A1D6QK81"/>
<protein>
    <submittedName>
        <fullName evidence="2">DNA glycosylase superfamily protein</fullName>
    </submittedName>
</protein>
<dbReference type="EMBL" id="CM000780">
    <property type="protein sequence ID" value="AQK58137.1"/>
    <property type="molecule type" value="Genomic_DNA"/>
</dbReference>
<feature type="region of interest" description="Disordered" evidence="1">
    <location>
        <begin position="149"/>
        <end position="182"/>
    </location>
</feature>
<dbReference type="InterPro" id="IPR005019">
    <property type="entry name" value="Adenine_glyco"/>
</dbReference>
<gene>
    <name evidence="2" type="ORF">ZEAMMB73_Zm00001d052814</name>
</gene>
<dbReference type="GO" id="GO:0008725">
    <property type="term" value="F:DNA-3-methyladenine glycosylase activity"/>
    <property type="evidence" value="ECO:0007669"/>
    <property type="project" value="InterPro"/>
</dbReference>
<dbReference type="SMR" id="A0A1D6QK81"/>
<dbReference type="SUPFAM" id="SSF48150">
    <property type="entry name" value="DNA-glycosylase"/>
    <property type="match status" value="1"/>
</dbReference>
<dbReference type="Pfam" id="PF03352">
    <property type="entry name" value="Adenine_glyco"/>
    <property type="match status" value="1"/>
</dbReference>
<evidence type="ECO:0000256" key="1">
    <source>
        <dbReference type="SAM" id="MobiDB-lite"/>
    </source>
</evidence>
<dbReference type="PANTHER" id="PTHR31116:SF29">
    <property type="entry name" value="DNA GLYCOSYLASE SUPERFAMILY PROTEIN"/>
    <property type="match status" value="1"/>
</dbReference>
<dbReference type="GO" id="GO:0006284">
    <property type="term" value="P:base-excision repair"/>
    <property type="evidence" value="ECO:0007669"/>
    <property type="project" value="InterPro"/>
</dbReference>
<organism evidence="2">
    <name type="scientific">Zea mays</name>
    <name type="common">Maize</name>
    <dbReference type="NCBI Taxonomy" id="4577"/>
    <lineage>
        <taxon>Eukaryota</taxon>
        <taxon>Viridiplantae</taxon>
        <taxon>Streptophyta</taxon>
        <taxon>Embryophyta</taxon>
        <taxon>Tracheophyta</taxon>
        <taxon>Spermatophyta</taxon>
        <taxon>Magnoliopsida</taxon>
        <taxon>Liliopsida</taxon>
        <taxon>Poales</taxon>
        <taxon>Poaceae</taxon>
        <taxon>PACMAD clade</taxon>
        <taxon>Panicoideae</taxon>
        <taxon>Andropogonodae</taxon>
        <taxon>Andropogoneae</taxon>
        <taxon>Tripsacinae</taxon>
        <taxon>Zea</taxon>
    </lineage>
</organism>
<feature type="compositionally biased region" description="Basic residues" evidence="1">
    <location>
        <begin position="149"/>
        <end position="169"/>
    </location>
</feature>
<dbReference type="InterPro" id="IPR011257">
    <property type="entry name" value="DNA_glycosylase"/>
</dbReference>